<protein>
    <submittedName>
        <fullName evidence="5">MarR family transcriptional regulator</fullName>
    </submittedName>
</protein>
<keyword evidence="6" id="KW-1185">Reference proteome</keyword>
<dbReference type="STRING" id="1586287.BBK82_12620"/>
<dbReference type="OrthoDB" id="5148120at2"/>
<evidence type="ECO:0000256" key="3">
    <source>
        <dbReference type="ARBA" id="ARBA00023163"/>
    </source>
</evidence>
<evidence type="ECO:0000313" key="6">
    <source>
        <dbReference type="Proteomes" id="UP000093053"/>
    </source>
</evidence>
<dbReference type="KEGG" id="led:BBK82_12620"/>
<evidence type="ECO:0000259" key="4">
    <source>
        <dbReference type="PROSITE" id="PS50995"/>
    </source>
</evidence>
<evidence type="ECO:0000313" key="5">
    <source>
        <dbReference type="EMBL" id="ANZ36787.1"/>
    </source>
</evidence>
<dbReference type="PANTHER" id="PTHR33164:SF57">
    <property type="entry name" value="MARR-FAMILY TRANSCRIPTIONAL REGULATOR"/>
    <property type="match status" value="1"/>
</dbReference>
<dbReference type="SUPFAM" id="SSF46785">
    <property type="entry name" value="Winged helix' DNA-binding domain"/>
    <property type="match status" value="1"/>
</dbReference>
<dbReference type="Pfam" id="PF01047">
    <property type="entry name" value="MarR"/>
    <property type="match status" value="1"/>
</dbReference>
<dbReference type="InterPro" id="IPR023187">
    <property type="entry name" value="Tscrpt_reg_MarR-type_CS"/>
</dbReference>
<dbReference type="RefSeq" id="WP_065915186.1">
    <property type="nucleotide sequence ID" value="NZ_CP016793.1"/>
</dbReference>
<proteinExistence type="predicted"/>
<keyword evidence="3" id="KW-0804">Transcription</keyword>
<name>A0A1B2HGE3_9PSEU</name>
<dbReference type="PROSITE" id="PS01117">
    <property type="entry name" value="HTH_MARR_1"/>
    <property type="match status" value="1"/>
</dbReference>
<gene>
    <name evidence="5" type="ORF">BBK82_12620</name>
</gene>
<keyword evidence="2" id="KW-0238">DNA-binding</keyword>
<organism evidence="5 6">
    <name type="scientific">Lentzea guizhouensis</name>
    <dbReference type="NCBI Taxonomy" id="1586287"/>
    <lineage>
        <taxon>Bacteria</taxon>
        <taxon>Bacillati</taxon>
        <taxon>Actinomycetota</taxon>
        <taxon>Actinomycetes</taxon>
        <taxon>Pseudonocardiales</taxon>
        <taxon>Pseudonocardiaceae</taxon>
        <taxon>Lentzea</taxon>
    </lineage>
</organism>
<sequence length="176" mass="18977">MADPGACPGVGAGIDPEHELADRVGMAMVRLNKMHAQVSHQMAKQGMDKSAFVLLATLSGLGECRSSALAEAVLSDPSTVSRQVAGLVKDGLVERRADPADGRASVLAVTGAGRELIFERRRMRNEALEQVFANWSDEEFKGFADLFERFVQDYERTIPALLTDRGTGTRAGGEDQ</sequence>
<dbReference type="InterPro" id="IPR000835">
    <property type="entry name" value="HTH_MarR-typ"/>
</dbReference>
<feature type="domain" description="HTH marR-type" evidence="4">
    <location>
        <begin position="17"/>
        <end position="152"/>
    </location>
</feature>
<reference evidence="5 6" key="1">
    <citation type="submission" date="2016-07" db="EMBL/GenBank/DDBJ databases">
        <title>Complete genome sequence of the Lentzea guizhouensis DHS C013.</title>
        <authorList>
            <person name="Cao C."/>
        </authorList>
    </citation>
    <scope>NUCLEOTIDE SEQUENCE [LARGE SCALE GENOMIC DNA]</scope>
    <source>
        <strain evidence="5 6">DHS C013</strain>
    </source>
</reference>
<evidence type="ECO:0000256" key="2">
    <source>
        <dbReference type="ARBA" id="ARBA00023125"/>
    </source>
</evidence>
<dbReference type="InterPro" id="IPR039422">
    <property type="entry name" value="MarR/SlyA-like"/>
</dbReference>
<accession>A0A1B2HGE3</accession>
<dbReference type="PROSITE" id="PS50995">
    <property type="entry name" value="HTH_MARR_2"/>
    <property type="match status" value="1"/>
</dbReference>
<evidence type="ECO:0000256" key="1">
    <source>
        <dbReference type="ARBA" id="ARBA00023015"/>
    </source>
</evidence>
<dbReference type="GO" id="GO:0003677">
    <property type="term" value="F:DNA binding"/>
    <property type="evidence" value="ECO:0007669"/>
    <property type="project" value="UniProtKB-KW"/>
</dbReference>
<dbReference type="InterPro" id="IPR036390">
    <property type="entry name" value="WH_DNA-bd_sf"/>
</dbReference>
<dbReference type="Gene3D" id="1.10.10.10">
    <property type="entry name" value="Winged helix-like DNA-binding domain superfamily/Winged helix DNA-binding domain"/>
    <property type="match status" value="1"/>
</dbReference>
<dbReference type="SMART" id="SM00347">
    <property type="entry name" value="HTH_MARR"/>
    <property type="match status" value="1"/>
</dbReference>
<dbReference type="Proteomes" id="UP000093053">
    <property type="component" value="Chromosome"/>
</dbReference>
<dbReference type="PANTHER" id="PTHR33164">
    <property type="entry name" value="TRANSCRIPTIONAL REGULATOR, MARR FAMILY"/>
    <property type="match status" value="1"/>
</dbReference>
<dbReference type="AlphaFoldDB" id="A0A1B2HGE3"/>
<keyword evidence="1" id="KW-0805">Transcription regulation</keyword>
<dbReference type="GO" id="GO:0006950">
    <property type="term" value="P:response to stress"/>
    <property type="evidence" value="ECO:0007669"/>
    <property type="project" value="TreeGrafter"/>
</dbReference>
<dbReference type="InterPro" id="IPR036388">
    <property type="entry name" value="WH-like_DNA-bd_sf"/>
</dbReference>
<dbReference type="EMBL" id="CP016793">
    <property type="protein sequence ID" value="ANZ36787.1"/>
    <property type="molecule type" value="Genomic_DNA"/>
</dbReference>
<dbReference type="GO" id="GO:0003700">
    <property type="term" value="F:DNA-binding transcription factor activity"/>
    <property type="evidence" value="ECO:0007669"/>
    <property type="project" value="InterPro"/>
</dbReference>